<dbReference type="Proteomes" id="UP001500507">
    <property type="component" value="Unassembled WGS sequence"/>
</dbReference>
<name>A0ABP3XPH0_9FLAO</name>
<reference evidence="2" key="1">
    <citation type="journal article" date="2019" name="Int. J. Syst. Evol. Microbiol.">
        <title>The Global Catalogue of Microorganisms (GCM) 10K type strain sequencing project: providing services to taxonomists for standard genome sequencing and annotation.</title>
        <authorList>
            <consortium name="The Broad Institute Genomics Platform"/>
            <consortium name="The Broad Institute Genome Sequencing Center for Infectious Disease"/>
            <person name="Wu L."/>
            <person name="Ma J."/>
        </authorList>
    </citation>
    <scope>NUCLEOTIDE SEQUENCE [LARGE SCALE GENOMIC DNA]</scope>
    <source>
        <strain evidence="2">JCM 16082</strain>
    </source>
</reference>
<dbReference type="RefSeq" id="WP_343762187.1">
    <property type="nucleotide sequence ID" value="NZ_BAAAFG010000001.1"/>
</dbReference>
<dbReference type="EMBL" id="BAAAFG010000001">
    <property type="protein sequence ID" value="GAA0870867.1"/>
    <property type="molecule type" value="Genomic_DNA"/>
</dbReference>
<sequence>MKKLFITLGFISIVHCKAPAQTKFTLTPQQSMIMTGKGPGQDGTNNSFFGEDCYAVVKNIGERKFSIRIQQDGT</sequence>
<gene>
    <name evidence="1" type="ORF">GCM10009117_00120</name>
</gene>
<evidence type="ECO:0000313" key="1">
    <source>
        <dbReference type="EMBL" id="GAA0870867.1"/>
    </source>
</evidence>
<protein>
    <submittedName>
        <fullName evidence="1">Uncharacterized protein</fullName>
    </submittedName>
</protein>
<keyword evidence="2" id="KW-1185">Reference proteome</keyword>
<comment type="caution">
    <text evidence="1">The sequence shown here is derived from an EMBL/GenBank/DDBJ whole genome shotgun (WGS) entry which is preliminary data.</text>
</comment>
<accession>A0ABP3XPH0</accession>
<organism evidence="1 2">
    <name type="scientific">Gangjinia marincola</name>
    <dbReference type="NCBI Taxonomy" id="578463"/>
    <lineage>
        <taxon>Bacteria</taxon>
        <taxon>Pseudomonadati</taxon>
        <taxon>Bacteroidota</taxon>
        <taxon>Flavobacteriia</taxon>
        <taxon>Flavobacteriales</taxon>
        <taxon>Flavobacteriaceae</taxon>
        <taxon>Gangjinia</taxon>
    </lineage>
</organism>
<proteinExistence type="predicted"/>
<evidence type="ECO:0000313" key="2">
    <source>
        <dbReference type="Proteomes" id="UP001500507"/>
    </source>
</evidence>